<sequence length="61" mass="6709">MNDCTPPVNDKGSARYLANEKVEILFQTGILAAAPPRLPGPALALFAIDRIWAELAYECYE</sequence>
<reference evidence="1 2" key="1">
    <citation type="submission" date="2016-10" db="EMBL/GenBank/DDBJ databases">
        <authorList>
            <person name="de Groot N.N."/>
        </authorList>
    </citation>
    <scope>NUCLEOTIDE SEQUENCE [LARGE SCALE GENOMIC DNA]</scope>
    <source>
        <strain evidence="1 2">Nl18</strain>
    </source>
</reference>
<dbReference type="Proteomes" id="UP000183898">
    <property type="component" value="Unassembled WGS sequence"/>
</dbReference>
<organism evidence="1 2">
    <name type="scientific">Nitrosospira multiformis</name>
    <dbReference type="NCBI Taxonomy" id="1231"/>
    <lineage>
        <taxon>Bacteria</taxon>
        <taxon>Pseudomonadati</taxon>
        <taxon>Pseudomonadota</taxon>
        <taxon>Betaproteobacteria</taxon>
        <taxon>Nitrosomonadales</taxon>
        <taxon>Nitrosomonadaceae</taxon>
        <taxon>Nitrosospira</taxon>
    </lineage>
</organism>
<protein>
    <submittedName>
        <fullName evidence="1">Uncharacterized protein</fullName>
    </submittedName>
</protein>
<gene>
    <name evidence="1" type="ORF">SAMN05216404_105236</name>
</gene>
<dbReference type="EMBL" id="FOCT01000005">
    <property type="protein sequence ID" value="SEN59953.1"/>
    <property type="molecule type" value="Genomic_DNA"/>
</dbReference>
<proteinExistence type="predicted"/>
<name>A0A1H8HUV7_9PROT</name>
<accession>A0A1H8HUV7</accession>
<dbReference type="AlphaFoldDB" id="A0A1H8HUV7"/>
<evidence type="ECO:0000313" key="1">
    <source>
        <dbReference type="EMBL" id="SEN59953.1"/>
    </source>
</evidence>
<evidence type="ECO:0000313" key="2">
    <source>
        <dbReference type="Proteomes" id="UP000183898"/>
    </source>
</evidence>